<dbReference type="Pfam" id="PF00171">
    <property type="entry name" value="Aldedh"/>
    <property type="match status" value="1"/>
</dbReference>
<dbReference type="PANTHER" id="PTHR43521:SF1">
    <property type="entry name" value="ALPHA-AMINOADIPIC SEMIALDEHYDE DEHYDROGENASE"/>
    <property type="match status" value="1"/>
</dbReference>
<feature type="domain" description="Aldehyde dehydrogenase" evidence="8">
    <location>
        <begin position="60"/>
        <end position="517"/>
    </location>
</feature>
<evidence type="ECO:0000256" key="2">
    <source>
        <dbReference type="ARBA" id="ARBA00011881"/>
    </source>
</evidence>
<dbReference type="KEGG" id="api:100159019"/>
<dbReference type="Proteomes" id="UP000007819">
    <property type="component" value="Chromosome A1"/>
</dbReference>
<evidence type="ECO:0000313" key="10">
    <source>
        <dbReference type="Proteomes" id="UP000007819"/>
    </source>
</evidence>
<sequence length="535" mass="58072">MNYLKSSPLKHLKFLKYVSLRKSSSFLINDSKYSFLKELGLNEENVGVYDGQWDANGNITTSFCPANGLPIASVRNGNDEDYDRCVSNALEAWKIWSDIPAPKRGEVVRQIGSAFRQKLEPLGKLVSLEMGKILGEGIGEVQEYIDICDYAVGLSRMFNGSIFPSERPNHIMLEQWNPLGLVGIISAFNFPVAVYGWNSAISMVCGNVVIWKGAPTTSLTSIATTKILASVLEKNNIPGAVLSLCTGDVDIGVSMVNDKRVNLVSFTGSSSVGQKVGVEVQKRFGRVLLELGGNNAIIVTPDANLEMVSQSVVFACCGTAGQRCTTTRRLILHKSIYNTVLVNLVKAYSNVLKRLGDPLDITTLYGPMHSSTAVENFEQTISEAIEAGGQIEFGGKVLDRSGYFVEPTIISGLKYDSPVVRRETFAPIVYVLKYDTLEEAIAWNNSVDQGLSSSIFTNDIGTVFKWTGHKGSDCGIVNVNIPTNGAEIGGAFGGEKHTGGGRESGSDSWKQYMRRSTITINHGSGLTLAQGIKFE</sequence>
<dbReference type="EC" id="1.2.1.3" evidence="5"/>
<dbReference type="Gene3D" id="3.40.605.10">
    <property type="entry name" value="Aldehyde Dehydrogenase, Chain A, domain 1"/>
    <property type="match status" value="1"/>
</dbReference>
<dbReference type="EnsemblMetazoa" id="XM_001951824.5">
    <property type="protein sequence ID" value="XP_001951859.1"/>
    <property type="gene ID" value="LOC100159019"/>
</dbReference>
<proteinExistence type="inferred from homology"/>
<reference evidence="10" key="1">
    <citation type="submission" date="2010-06" db="EMBL/GenBank/DDBJ databases">
        <authorList>
            <person name="Jiang H."/>
            <person name="Abraham K."/>
            <person name="Ali S."/>
            <person name="Alsbrooks S.L."/>
            <person name="Anim B.N."/>
            <person name="Anosike U.S."/>
            <person name="Attaway T."/>
            <person name="Bandaranaike D.P."/>
            <person name="Battles P.K."/>
            <person name="Bell S.N."/>
            <person name="Bell A.V."/>
            <person name="Beltran B."/>
            <person name="Bickham C."/>
            <person name="Bustamante Y."/>
            <person name="Caleb T."/>
            <person name="Canada A."/>
            <person name="Cardenas V."/>
            <person name="Carter K."/>
            <person name="Chacko J."/>
            <person name="Chandrabose M.N."/>
            <person name="Chavez D."/>
            <person name="Chavez A."/>
            <person name="Chen L."/>
            <person name="Chu H.-S."/>
            <person name="Claassen K.J."/>
            <person name="Cockrell R."/>
            <person name="Collins M."/>
            <person name="Cooper J.A."/>
            <person name="Cree A."/>
            <person name="Curry S.M."/>
            <person name="Da Y."/>
            <person name="Dao M.D."/>
            <person name="Das B."/>
            <person name="Davila M.-L."/>
            <person name="Davy-Carroll L."/>
            <person name="Denson S."/>
            <person name="Dinh H."/>
            <person name="Ebong V.E."/>
            <person name="Edwards J.R."/>
            <person name="Egan A."/>
            <person name="El-Daye J."/>
            <person name="Escobedo L."/>
            <person name="Fernandez S."/>
            <person name="Fernando P.R."/>
            <person name="Flagg N."/>
            <person name="Forbes L.D."/>
            <person name="Fowler R.G."/>
            <person name="Fu Q."/>
            <person name="Gabisi R.A."/>
            <person name="Ganer J."/>
            <person name="Garbino Pronczuk A."/>
            <person name="Garcia R.M."/>
            <person name="Garner T."/>
            <person name="Garrett T.E."/>
            <person name="Gonzalez D.A."/>
            <person name="Hamid H."/>
            <person name="Hawkins E.S."/>
            <person name="Hirani K."/>
            <person name="Hogues M.E."/>
            <person name="Hollins B."/>
            <person name="Hsiao C.-H."/>
            <person name="Jabil R."/>
            <person name="James M.L."/>
            <person name="Jhangiani S.N."/>
            <person name="Johnson B."/>
            <person name="Johnson Q."/>
            <person name="Joshi V."/>
            <person name="Kalu J.B."/>
            <person name="Kam C."/>
            <person name="Kashfia A."/>
            <person name="Keebler J."/>
            <person name="Kisamo H."/>
            <person name="Kovar C.L."/>
            <person name="Lago L.A."/>
            <person name="Lai C.-Y."/>
            <person name="Laidlaw J."/>
            <person name="Lara F."/>
            <person name="Le T.-K."/>
            <person name="Lee S.L."/>
            <person name="Legall F.H."/>
            <person name="Lemon S.J."/>
            <person name="Lewis L.R."/>
            <person name="Li B."/>
            <person name="Liu Y."/>
            <person name="Liu Y.-S."/>
            <person name="Lopez J."/>
            <person name="Lozado R.J."/>
            <person name="Lu J."/>
            <person name="Madu R.C."/>
            <person name="Maheshwari M."/>
            <person name="Maheshwari R."/>
            <person name="Malloy K."/>
            <person name="Martinez E."/>
            <person name="Mathew T."/>
            <person name="Mercado I.C."/>
            <person name="Mercado C."/>
            <person name="Meyer B."/>
            <person name="Montgomery K."/>
            <person name="Morgan M.B."/>
            <person name="Munidasa M."/>
            <person name="Nazareth L.V."/>
            <person name="Nelson J."/>
            <person name="Ng B.M."/>
            <person name="Nguyen N.B."/>
            <person name="Nguyen P.Q."/>
            <person name="Nguyen T."/>
            <person name="Obregon M."/>
            <person name="Okwuonu G.O."/>
            <person name="Onwere C.G."/>
            <person name="Orozco G."/>
            <person name="Parra A."/>
            <person name="Patel S."/>
            <person name="Patil S."/>
            <person name="Perez A."/>
            <person name="Perez Y."/>
            <person name="Pham C."/>
            <person name="Primus E.L."/>
            <person name="Pu L.-L."/>
            <person name="Puazo M."/>
            <person name="Qin X."/>
            <person name="Quiroz J.B."/>
            <person name="Reese J."/>
            <person name="Richards S."/>
            <person name="Rives C.M."/>
            <person name="Robberts R."/>
            <person name="Ruiz S.J."/>
            <person name="Ruiz M.J."/>
            <person name="Santibanez J."/>
            <person name="Schneider B.W."/>
            <person name="Sisson I."/>
            <person name="Smith M."/>
            <person name="Sodergren E."/>
            <person name="Song X.-Z."/>
            <person name="Song B.B."/>
            <person name="Summersgill H."/>
            <person name="Thelus R."/>
            <person name="Thornton R.D."/>
            <person name="Trejos Z.Y."/>
            <person name="Usmani K."/>
            <person name="Vattathil S."/>
            <person name="Villasana D."/>
            <person name="Walker D.L."/>
            <person name="Wang S."/>
            <person name="Wang K."/>
            <person name="White C.S."/>
            <person name="Williams A.C."/>
            <person name="Williamson J."/>
            <person name="Wilson K."/>
            <person name="Woghiren I.O."/>
            <person name="Woodworth J.R."/>
            <person name="Worley K.C."/>
            <person name="Wright R.A."/>
            <person name="Wu W."/>
            <person name="Young L."/>
            <person name="Zhang L."/>
            <person name="Zhang J."/>
            <person name="Zhu Y."/>
            <person name="Muzny D.M."/>
            <person name="Weinstock G."/>
            <person name="Gibbs R.A."/>
        </authorList>
    </citation>
    <scope>NUCLEOTIDE SEQUENCE [LARGE SCALE GENOMIC DNA]</scope>
    <source>
        <strain evidence="10">LSR1</strain>
    </source>
</reference>
<accession>A0A8R1W5S3</accession>
<protein>
    <recommendedName>
        <fullName evidence="5">aldehyde dehydrogenase (NAD(+))</fullName>
        <ecNumber evidence="5">1.2.1.3</ecNumber>
    </recommendedName>
</protein>
<dbReference type="PANTHER" id="PTHR43521">
    <property type="entry name" value="ALPHA-AMINOADIPIC SEMIALDEHYDE DEHYDROGENASE"/>
    <property type="match status" value="1"/>
</dbReference>
<comment type="subunit">
    <text evidence="2">Homotetramer.</text>
</comment>
<evidence type="ECO:0000256" key="3">
    <source>
        <dbReference type="ARBA" id="ARBA00023002"/>
    </source>
</evidence>
<keyword evidence="3 7" id="KW-0560">Oxidoreductase</keyword>
<comment type="similarity">
    <text evidence="1 7">Belongs to the aldehyde dehydrogenase family.</text>
</comment>
<evidence type="ECO:0000256" key="4">
    <source>
        <dbReference type="ARBA" id="ARBA00023027"/>
    </source>
</evidence>
<keyword evidence="10" id="KW-1185">Reference proteome</keyword>
<evidence type="ECO:0000256" key="7">
    <source>
        <dbReference type="RuleBase" id="RU003345"/>
    </source>
</evidence>
<dbReference type="PROSITE" id="PS00687">
    <property type="entry name" value="ALDEHYDE_DEHYDR_GLU"/>
    <property type="match status" value="1"/>
</dbReference>
<keyword evidence="4" id="KW-0520">NAD</keyword>
<dbReference type="SUPFAM" id="SSF53720">
    <property type="entry name" value="ALDH-like"/>
    <property type="match status" value="1"/>
</dbReference>
<dbReference type="InterPro" id="IPR015590">
    <property type="entry name" value="Aldehyde_DH_dom"/>
</dbReference>
<dbReference type="FunFam" id="3.40.309.10:FF:000018">
    <property type="entry name" value="Alpha-aminoadipic semialdehyde dehydrogenase"/>
    <property type="match status" value="1"/>
</dbReference>
<dbReference type="OrthoDB" id="310895at2759"/>
<dbReference type="GeneID" id="100159019"/>
<dbReference type="OMA" id="DAWKVYM"/>
<dbReference type="GO" id="GO:0004029">
    <property type="term" value="F:aldehyde dehydrogenase (NAD+) activity"/>
    <property type="evidence" value="ECO:0007669"/>
    <property type="project" value="UniProtKB-EC"/>
</dbReference>
<evidence type="ECO:0000256" key="6">
    <source>
        <dbReference type="PROSITE-ProRule" id="PRU10007"/>
    </source>
</evidence>
<reference evidence="9" key="2">
    <citation type="submission" date="2022-06" db="UniProtKB">
        <authorList>
            <consortium name="EnsemblMetazoa"/>
        </authorList>
    </citation>
    <scope>IDENTIFICATION</scope>
</reference>
<evidence type="ECO:0000256" key="5">
    <source>
        <dbReference type="ARBA" id="ARBA00024226"/>
    </source>
</evidence>
<dbReference type="AlphaFoldDB" id="A0A8R1W5S3"/>
<name>A0A8R1W5S3_ACYPI</name>
<feature type="active site" evidence="6">
    <location>
        <position position="290"/>
    </location>
</feature>
<dbReference type="InterPro" id="IPR016161">
    <property type="entry name" value="Ald_DH/histidinol_DH"/>
</dbReference>
<dbReference type="InterPro" id="IPR044638">
    <property type="entry name" value="ALDH7A1-like"/>
</dbReference>
<dbReference type="Gene3D" id="3.40.309.10">
    <property type="entry name" value="Aldehyde Dehydrogenase, Chain A, domain 2"/>
    <property type="match status" value="1"/>
</dbReference>
<dbReference type="CTD" id="501"/>
<dbReference type="CDD" id="cd07130">
    <property type="entry name" value="ALDH_F7_AASADH"/>
    <property type="match status" value="1"/>
</dbReference>
<organism evidence="9 10">
    <name type="scientific">Acyrthosiphon pisum</name>
    <name type="common">Pea aphid</name>
    <dbReference type="NCBI Taxonomy" id="7029"/>
    <lineage>
        <taxon>Eukaryota</taxon>
        <taxon>Metazoa</taxon>
        <taxon>Ecdysozoa</taxon>
        <taxon>Arthropoda</taxon>
        <taxon>Hexapoda</taxon>
        <taxon>Insecta</taxon>
        <taxon>Pterygota</taxon>
        <taxon>Neoptera</taxon>
        <taxon>Paraneoptera</taxon>
        <taxon>Hemiptera</taxon>
        <taxon>Sternorrhyncha</taxon>
        <taxon>Aphidomorpha</taxon>
        <taxon>Aphidoidea</taxon>
        <taxon>Aphididae</taxon>
        <taxon>Macrosiphini</taxon>
        <taxon>Acyrthosiphon</taxon>
    </lineage>
</organism>
<evidence type="ECO:0000259" key="8">
    <source>
        <dbReference type="Pfam" id="PF00171"/>
    </source>
</evidence>
<dbReference type="InterPro" id="IPR029510">
    <property type="entry name" value="Ald_DH_CS_GLU"/>
</dbReference>
<evidence type="ECO:0000256" key="1">
    <source>
        <dbReference type="ARBA" id="ARBA00009986"/>
    </source>
</evidence>
<dbReference type="RefSeq" id="XP_001951859.1">
    <property type="nucleotide sequence ID" value="XM_001951824.4"/>
</dbReference>
<evidence type="ECO:0000313" key="9">
    <source>
        <dbReference type="EnsemblMetazoa" id="XP_001951859.1"/>
    </source>
</evidence>
<dbReference type="InterPro" id="IPR016163">
    <property type="entry name" value="Ald_DH_C"/>
</dbReference>
<dbReference type="InterPro" id="IPR016162">
    <property type="entry name" value="Ald_DH_N"/>
</dbReference>